<sequence>MRHRIVGAALAAIVSIVLAGPSHVEATEITGSLGSQTRLPVPRFVSLKSERVNARMGPTRDHEVVWIYQRSGLPVEVTAEFENWRRIRDRDGTETWVFHSMLSGRRTGMVQQQRGHENELVSLMDRAGGNRIVARLEPRVQGQVRSCNRTWCRFTGDGFDGWIEQSRLWGVYPNEQMD</sequence>
<dbReference type="RefSeq" id="WP_136960329.1">
    <property type="nucleotide sequence ID" value="NZ_CP039690.1"/>
</dbReference>
<gene>
    <name evidence="2" type="ORF">E8M01_11975</name>
</gene>
<dbReference type="Gene3D" id="2.30.30.40">
    <property type="entry name" value="SH3 Domains"/>
    <property type="match status" value="1"/>
</dbReference>
<protein>
    <submittedName>
        <fullName evidence="2">Aspartyl-trna synthetase</fullName>
    </submittedName>
</protein>
<dbReference type="Pfam" id="PF06347">
    <property type="entry name" value="SH3_4"/>
    <property type="match status" value="2"/>
</dbReference>
<reference evidence="2 3" key="1">
    <citation type="submission" date="2019-04" db="EMBL/GenBank/DDBJ databases">
        <title>Phreatobacter aquaticus sp. nov.</title>
        <authorList>
            <person name="Choi A."/>
        </authorList>
    </citation>
    <scope>NUCLEOTIDE SEQUENCE [LARGE SCALE GENOMIC DNA]</scope>
    <source>
        <strain evidence="2 3">KCTC 52518</strain>
    </source>
</reference>
<dbReference type="OrthoDB" id="9810773at2"/>
<keyword evidence="3" id="KW-1185">Reference proteome</keyword>
<evidence type="ECO:0000313" key="2">
    <source>
        <dbReference type="EMBL" id="QCI64878.1"/>
    </source>
</evidence>
<keyword evidence="2" id="KW-0436">Ligase</keyword>
<feature type="chain" id="PRO_5020669484" evidence="1">
    <location>
        <begin position="20"/>
        <end position="178"/>
    </location>
</feature>
<dbReference type="EMBL" id="CP039690">
    <property type="protein sequence ID" value="QCI64878.1"/>
    <property type="molecule type" value="Genomic_DNA"/>
</dbReference>
<dbReference type="Proteomes" id="UP000298781">
    <property type="component" value="Chromosome"/>
</dbReference>
<dbReference type="KEGG" id="pstg:E8M01_11975"/>
<dbReference type="InterPro" id="IPR010466">
    <property type="entry name" value="DUF1058"/>
</dbReference>
<keyword evidence="1" id="KW-0732">Signal</keyword>
<evidence type="ECO:0000256" key="1">
    <source>
        <dbReference type="SAM" id="SignalP"/>
    </source>
</evidence>
<evidence type="ECO:0000313" key="3">
    <source>
        <dbReference type="Proteomes" id="UP000298781"/>
    </source>
</evidence>
<proteinExistence type="predicted"/>
<accession>A0A4D7B2S0</accession>
<name>A0A4D7B2S0_9HYPH</name>
<keyword evidence="2" id="KW-0030">Aminoacyl-tRNA synthetase</keyword>
<organism evidence="2 3">
    <name type="scientific">Phreatobacter stygius</name>
    <dbReference type="NCBI Taxonomy" id="1940610"/>
    <lineage>
        <taxon>Bacteria</taxon>
        <taxon>Pseudomonadati</taxon>
        <taxon>Pseudomonadota</taxon>
        <taxon>Alphaproteobacteria</taxon>
        <taxon>Hyphomicrobiales</taxon>
        <taxon>Phreatobacteraceae</taxon>
        <taxon>Phreatobacter</taxon>
    </lineage>
</organism>
<dbReference type="AlphaFoldDB" id="A0A4D7B2S0"/>
<dbReference type="GO" id="GO:0004812">
    <property type="term" value="F:aminoacyl-tRNA ligase activity"/>
    <property type="evidence" value="ECO:0007669"/>
    <property type="project" value="UniProtKB-KW"/>
</dbReference>
<feature type="signal peptide" evidence="1">
    <location>
        <begin position="1"/>
        <end position="19"/>
    </location>
</feature>